<name>A0A0D3JET2_EMIH1</name>
<dbReference type="Gene3D" id="3.40.50.300">
    <property type="entry name" value="P-loop containing nucleotide triphosphate hydrolases"/>
    <property type="match status" value="1"/>
</dbReference>
<dbReference type="GO" id="GO:0005524">
    <property type="term" value="F:ATP binding"/>
    <property type="evidence" value="ECO:0007669"/>
    <property type="project" value="InterPro"/>
</dbReference>
<sequence>MPAETVNNEYVYVYTLDSTAASLIAISFALFIVLPIATWAWGAKRRTPPPALVSFRDVHYSVTLPGRERQELHVLKGVSGVLRPGTLTAIMGPSGCGKSTLLDVLADTKRVGVIEGDTSPGCLPGGMVTSIRSPLGGRTKMVCAEEAVFSGIAKAPEVGGEAATAEIANFRLELVDLELLPVELLLQVPILKLQSLQVAGGCHAGR</sequence>
<dbReference type="eggNOG" id="KOG0065">
    <property type="taxonomic scope" value="Eukaryota"/>
</dbReference>
<reference evidence="5" key="1">
    <citation type="journal article" date="2013" name="Nature">
        <title>Pan genome of the phytoplankton Emiliania underpins its global distribution.</title>
        <authorList>
            <person name="Read B.A."/>
            <person name="Kegel J."/>
            <person name="Klute M.J."/>
            <person name="Kuo A."/>
            <person name="Lefebvre S.C."/>
            <person name="Maumus F."/>
            <person name="Mayer C."/>
            <person name="Miller J."/>
            <person name="Monier A."/>
            <person name="Salamov A."/>
            <person name="Young J."/>
            <person name="Aguilar M."/>
            <person name="Claverie J.M."/>
            <person name="Frickenhaus S."/>
            <person name="Gonzalez K."/>
            <person name="Herman E.K."/>
            <person name="Lin Y.C."/>
            <person name="Napier J."/>
            <person name="Ogata H."/>
            <person name="Sarno A.F."/>
            <person name="Shmutz J."/>
            <person name="Schroeder D."/>
            <person name="de Vargas C."/>
            <person name="Verret F."/>
            <person name="von Dassow P."/>
            <person name="Valentin K."/>
            <person name="Van de Peer Y."/>
            <person name="Wheeler G."/>
            <person name="Dacks J.B."/>
            <person name="Delwiche C.F."/>
            <person name="Dyhrman S.T."/>
            <person name="Glockner G."/>
            <person name="John U."/>
            <person name="Richards T."/>
            <person name="Worden A.Z."/>
            <person name="Zhang X."/>
            <person name="Grigoriev I.V."/>
            <person name="Allen A.E."/>
            <person name="Bidle K."/>
            <person name="Borodovsky M."/>
            <person name="Bowler C."/>
            <person name="Brownlee C."/>
            <person name="Cock J.M."/>
            <person name="Elias M."/>
            <person name="Gladyshev V.N."/>
            <person name="Groth M."/>
            <person name="Guda C."/>
            <person name="Hadaegh A."/>
            <person name="Iglesias-Rodriguez M.D."/>
            <person name="Jenkins J."/>
            <person name="Jones B.M."/>
            <person name="Lawson T."/>
            <person name="Leese F."/>
            <person name="Lindquist E."/>
            <person name="Lobanov A."/>
            <person name="Lomsadze A."/>
            <person name="Malik S.B."/>
            <person name="Marsh M.E."/>
            <person name="Mackinder L."/>
            <person name="Mock T."/>
            <person name="Mueller-Roeber B."/>
            <person name="Pagarete A."/>
            <person name="Parker M."/>
            <person name="Probert I."/>
            <person name="Quesneville H."/>
            <person name="Raines C."/>
            <person name="Rensing S.A."/>
            <person name="Riano-Pachon D.M."/>
            <person name="Richier S."/>
            <person name="Rokitta S."/>
            <person name="Shiraiwa Y."/>
            <person name="Soanes D.M."/>
            <person name="van der Giezen M."/>
            <person name="Wahlund T.M."/>
            <person name="Williams B."/>
            <person name="Wilson W."/>
            <person name="Wolfe G."/>
            <person name="Wurch L.L."/>
        </authorList>
    </citation>
    <scope>NUCLEOTIDE SEQUENCE</scope>
</reference>
<dbReference type="Pfam" id="PF00005">
    <property type="entry name" value="ABC_tran"/>
    <property type="match status" value="1"/>
</dbReference>
<dbReference type="Proteomes" id="UP000013827">
    <property type="component" value="Unassembled WGS sequence"/>
</dbReference>
<dbReference type="HOGENOM" id="CLU_1334042_0_0_1"/>
<evidence type="ECO:0000259" key="3">
    <source>
        <dbReference type="Pfam" id="PF00005"/>
    </source>
</evidence>
<feature type="transmembrane region" description="Helical" evidence="2">
    <location>
        <begin position="20"/>
        <end position="41"/>
    </location>
</feature>
<evidence type="ECO:0000256" key="2">
    <source>
        <dbReference type="SAM" id="Phobius"/>
    </source>
</evidence>
<reference evidence="4" key="2">
    <citation type="submission" date="2024-10" db="UniProtKB">
        <authorList>
            <consortium name="EnsemblProtists"/>
        </authorList>
    </citation>
    <scope>IDENTIFICATION</scope>
</reference>
<feature type="domain" description="ABC transporter" evidence="3">
    <location>
        <begin position="75"/>
        <end position="109"/>
    </location>
</feature>
<accession>A0A0D3JET2</accession>
<dbReference type="STRING" id="2903.R1CHP6"/>
<proteinExistence type="predicted"/>
<keyword evidence="2" id="KW-1133">Transmembrane helix</keyword>
<dbReference type="PANTHER" id="PTHR19241">
    <property type="entry name" value="ATP-BINDING CASSETTE TRANSPORTER"/>
    <property type="match status" value="1"/>
</dbReference>
<dbReference type="SUPFAM" id="SSF52540">
    <property type="entry name" value="P-loop containing nucleoside triphosphate hydrolases"/>
    <property type="match status" value="1"/>
</dbReference>
<dbReference type="KEGG" id="ehx:EMIHUDRAFT_240600"/>
<evidence type="ECO:0000256" key="1">
    <source>
        <dbReference type="ARBA" id="ARBA00022448"/>
    </source>
</evidence>
<keyword evidence="2" id="KW-0812">Transmembrane</keyword>
<evidence type="ECO:0000313" key="4">
    <source>
        <dbReference type="EnsemblProtists" id="EOD22017"/>
    </source>
</evidence>
<keyword evidence="1" id="KW-0813">Transport</keyword>
<dbReference type="InterPro" id="IPR027417">
    <property type="entry name" value="P-loop_NTPase"/>
</dbReference>
<organism evidence="4 5">
    <name type="scientific">Emiliania huxleyi (strain CCMP1516)</name>
    <dbReference type="NCBI Taxonomy" id="280463"/>
    <lineage>
        <taxon>Eukaryota</taxon>
        <taxon>Haptista</taxon>
        <taxon>Haptophyta</taxon>
        <taxon>Prymnesiophyceae</taxon>
        <taxon>Isochrysidales</taxon>
        <taxon>Noelaerhabdaceae</taxon>
        <taxon>Emiliania</taxon>
    </lineage>
</organism>
<dbReference type="RefSeq" id="XP_005774446.1">
    <property type="nucleotide sequence ID" value="XM_005774389.1"/>
</dbReference>
<protein>
    <recommendedName>
        <fullName evidence="3">ABC transporter domain-containing protein</fullName>
    </recommendedName>
</protein>
<dbReference type="GO" id="GO:0016887">
    <property type="term" value="F:ATP hydrolysis activity"/>
    <property type="evidence" value="ECO:0007669"/>
    <property type="project" value="InterPro"/>
</dbReference>
<dbReference type="AlphaFoldDB" id="A0A0D3JET2"/>
<evidence type="ECO:0000313" key="5">
    <source>
        <dbReference type="Proteomes" id="UP000013827"/>
    </source>
</evidence>
<dbReference type="InterPro" id="IPR003439">
    <property type="entry name" value="ABC_transporter-like_ATP-bd"/>
</dbReference>
<keyword evidence="5" id="KW-1185">Reference proteome</keyword>
<dbReference type="EnsemblProtists" id="EOD22017">
    <property type="protein sequence ID" value="EOD22017"/>
    <property type="gene ID" value="EMIHUDRAFT_240600"/>
</dbReference>
<keyword evidence="2" id="KW-0472">Membrane</keyword>
<dbReference type="PaxDb" id="2903-EOD22017"/>
<dbReference type="GeneID" id="17267561"/>